<organism evidence="1 2">
    <name type="scientific">Kribbella alba</name>
    <dbReference type="NCBI Taxonomy" id="190197"/>
    <lineage>
        <taxon>Bacteria</taxon>
        <taxon>Bacillati</taxon>
        <taxon>Actinomycetota</taxon>
        <taxon>Actinomycetes</taxon>
        <taxon>Propionibacteriales</taxon>
        <taxon>Kribbellaceae</taxon>
        <taxon>Kribbella</taxon>
    </lineage>
</organism>
<reference evidence="1 2" key="1">
    <citation type="journal article" date="2019" name="Int. J. Syst. Evol. Microbiol.">
        <title>The Global Catalogue of Microorganisms (GCM) 10K type strain sequencing project: providing services to taxonomists for standard genome sequencing and annotation.</title>
        <authorList>
            <consortium name="The Broad Institute Genomics Platform"/>
            <consortium name="The Broad Institute Genome Sequencing Center for Infectious Disease"/>
            <person name="Wu L."/>
            <person name="Ma J."/>
        </authorList>
    </citation>
    <scope>NUCLEOTIDE SEQUENCE [LARGE SCALE GENOMIC DNA]</scope>
    <source>
        <strain evidence="1 2">JCM 14306</strain>
    </source>
</reference>
<gene>
    <name evidence="1" type="ORF">GCM10009744_19010</name>
</gene>
<keyword evidence="1" id="KW-0808">Transferase</keyword>
<dbReference type="Pfam" id="PF04672">
    <property type="entry name" value="Methyltransf_19"/>
    <property type="match status" value="1"/>
</dbReference>
<dbReference type="InterPro" id="IPR029063">
    <property type="entry name" value="SAM-dependent_MTases_sf"/>
</dbReference>
<proteinExistence type="predicted"/>
<keyword evidence="2" id="KW-1185">Reference proteome</keyword>
<dbReference type="EMBL" id="BAAANE010000004">
    <property type="protein sequence ID" value="GAA1631049.1"/>
    <property type="molecule type" value="Genomic_DNA"/>
</dbReference>
<sequence length="277" mass="30061">MGDSDADRGSFVPDVDLSRPSDARIYDLFLGGKNNFEVDRQLFQQILKIAPETPALARENRRWLADIVRRMVRPGGIDQFLDLGAGLPTEENTHELVLKADPRATVVYVDKDPTVIAHGQALLADDNRSHFAGADLADPAAVLANPVVSRVLELDRPVGLILALVLHQLPDTARVREIVAAYVSALPSGSCLAITHASNPRDGSRLAEFATAVEDKFRDAFPSISFRTPDEIASLFEGVELLEPGLVGLSDWWPDDERQVSRSGAGSLVLAGLARKP</sequence>
<name>A0ABN2F505_9ACTN</name>
<dbReference type="InterPro" id="IPR006764">
    <property type="entry name" value="SAM_dep_MeTrfase_SAV2177_type"/>
</dbReference>
<dbReference type="Proteomes" id="UP001501319">
    <property type="component" value="Unassembled WGS sequence"/>
</dbReference>
<comment type="caution">
    <text evidence="1">The sequence shown here is derived from an EMBL/GenBank/DDBJ whole genome shotgun (WGS) entry which is preliminary data.</text>
</comment>
<dbReference type="GO" id="GO:0008168">
    <property type="term" value="F:methyltransferase activity"/>
    <property type="evidence" value="ECO:0007669"/>
    <property type="project" value="UniProtKB-KW"/>
</dbReference>
<dbReference type="SUPFAM" id="SSF53335">
    <property type="entry name" value="S-adenosyl-L-methionine-dependent methyltransferases"/>
    <property type="match status" value="1"/>
</dbReference>
<dbReference type="GO" id="GO:0032259">
    <property type="term" value="P:methylation"/>
    <property type="evidence" value="ECO:0007669"/>
    <property type="project" value="UniProtKB-KW"/>
</dbReference>
<dbReference type="PIRSF" id="PIRSF017393">
    <property type="entry name" value="MTase_SAV2177"/>
    <property type="match status" value="1"/>
</dbReference>
<dbReference type="RefSeq" id="WP_344110594.1">
    <property type="nucleotide sequence ID" value="NZ_BAAANE010000004.1"/>
</dbReference>
<evidence type="ECO:0000313" key="1">
    <source>
        <dbReference type="EMBL" id="GAA1631049.1"/>
    </source>
</evidence>
<accession>A0ABN2F505</accession>
<keyword evidence="1" id="KW-0489">Methyltransferase</keyword>
<dbReference type="Gene3D" id="3.40.50.150">
    <property type="entry name" value="Vaccinia Virus protein VP39"/>
    <property type="match status" value="1"/>
</dbReference>
<evidence type="ECO:0000313" key="2">
    <source>
        <dbReference type="Proteomes" id="UP001501319"/>
    </source>
</evidence>
<protein>
    <submittedName>
        <fullName evidence="1">SAM-dependent methyltransferase</fullName>
    </submittedName>
</protein>